<dbReference type="Proteomes" id="UP000663879">
    <property type="component" value="Unassembled WGS sequence"/>
</dbReference>
<feature type="non-terminal residue" evidence="1">
    <location>
        <position position="1"/>
    </location>
</feature>
<comment type="caution">
    <text evidence="1">The sequence shown here is derived from an EMBL/GenBank/DDBJ whole genome shotgun (WGS) entry which is preliminary data.</text>
</comment>
<dbReference type="AlphaFoldDB" id="A0A814NA26"/>
<evidence type="ECO:0000313" key="2">
    <source>
        <dbReference type="Proteomes" id="UP000663879"/>
    </source>
</evidence>
<protein>
    <submittedName>
        <fullName evidence="1">Uncharacterized protein</fullName>
    </submittedName>
</protein>
<evidence type="ECO:0000313" key="1">
    <source>
        <dbReference type="EMBL" id="CAF1087686.1"/>
    </source>
</evidence>
<accession>A0A814NA26</accession>
<sequence>MERCDYNGYKFGCKKESTRRNEYENSYPDLNFESEFVRHQSVSKSARNHLETEVLYKEEKVCDWARVNKNKKLVELQNLYFKNDNSKKMNKQKYLYRWGWDESETKGPR</sequence>
<gene>
    <name evidence="1" type="ORF">OXX778_LOCUS20506</name>
</gene>
<name>A0A814NA26_9BILA</name>
<proteinExistence type="predicted"/>
<dbReference type="EMBL" id="CAJNOC010006875">
    <property type="protein sequence ID" value="CAF1087686.1"/>
    <property type="molecule type" value="Genomic_DNA"/>
</dbReference>
<reference evidence="1" key="1">
    <citation type="submission" date="2021-02" db="EMBL/GenBank/DDBJ databases">
        <authorList>
            <person name="Nowell W R."/>
        </authorList>
    </citation>
    <scope>NUCLEOTIDE SEQUENCE</scope>
    <source>
        <strain evidence="1">Ploen Becks lab</strain>
    </source>
</reference>
<keyword evidence="2" id="KW-1185">Reference proteome</keyword>
<organism evidence="1 2">
    <name type="scientific">Brachionus calyciflorus</name>
    <dbReference type="NCBI Taxonomy" id="104777"/>
    <lineage>
        <taxon>Eukaryota</taxon>
        <taxon>Metazoa</taxon>
        <taxon>Spiralia</taxon>
        <taxon>Gnathifera</taxon>
        <taxon>Rotifera</taxon>
        <taxon>Eurotatoria</taxon>
        <taxon>Monogononta</taxon>
        <taxon>Pseudotrocha</taxon>
        <taxon>Ploima</taxon>
        <taxon>Brachionidae</taxon>
        <taxon>Brachionus</taxon>
    </lineage>
</organism>